<comment type="caution">
    <text evidence="1">The sequence shown here is derived from an EMBL/GenBank/DDBJ whole genome shotgun (WGS) entry which is preliminary data.</text>
</comment>
<dbReference type="AlphaFoldDB" id="A0A834AD35"/>
<dbReference type="GO" id="GO:0032259">
    <property type="term" value="P:methylation"/>
    <property type="evidence" value="ECO:0007669"/>
    <property type="project" value="UniProtKB-KW"/>
</dbReference>
<proteinExistence type="predicted"/>
<protein>
    <submittedName>
        <fullName evidence="1">Lysine demethylase 1B</fullName>
    </submittedName>
</protein>
<evidence type="ECO:0000313" key="1">
    <source>
        <dbReference type="EMBL" id="KAF6109298.1"/>
    </source>
</evidence>
<dbReference type="EMBL" id="JABVXQ010000005">
    <property type="protein sequence ID" value="KAF6109298.1"/>
    <property type="molecule type" value="Genomic_DNA"/>
</dbReference>
<dbReference type="GO" id="GO:0008168">
    <property type="term" value="F:methyltransferase activity"/>
    <property type="evidence" value="ECO:0007669"/>
    <property type="project" value="UniProtKB-KW"/>
</dbReference>
<sequence length="107" mass="12466">MADEDEDGGSEKKYRKCEKAGCTATCPVCFASTSERCAKNGYTSRWYHLSCGEHFCNECFDHYYRSHKDGYDKYTTWKKIWTSNGKTEPSPKAFMADQQLPYWEIQT</sequence>
<name>A0A834AD35_9CHIR</name>
<dbReference type="Proteomes" id="UP000664940">
    <property type="component" value="Unassembled WGS sequence"/>
</dbReference>
<reference evidence="1 2" key="1">
    <citation type="journal article" date="2020" name="Nature">
        <title>Six reference-quality genomes reveal evolution of bat adaptations.</title>
        <authorList>
            <person name="Jebb D."/>
            <person name="Huang Z."/>
            <person name="Pippel M."/>
            <person name="Hughes G.M."/>
            <person name="Lavrichenko K."/>
            <person name="Devanna P."/>
            <person name="Winkler S."/>
            <person name="Jermiin L.S."/>
            <person name="Skirmuntt E.C."/>
            <person name="Katzourakis A."/>
            <person name="Burkitt-Gray L."/>
            <person name="Ray D.A."/>
            <person name="Sullivan K.A.M."/>
            <person name="Roscito J.G."/>
            <person name="Kirilenko B.M."/>
            <person name="Davalos L.M."/>
            <person name="Corthals A.P."/>
            <person name="Power M.L."/>
            <person name="Jones G."/>
            <person name="Ransome R.D."/>
            <person name="Dechmann D.K.N."/>
            <person name="Locatelli A.G."/>
            <person name="Puechmaille S.J."/>
            <person name="Fedrigo O."/>
            <person name="Jarvis E.D."/>
            <person name="Hiller M."/>
            <person name="Vernes S.C."/>
            <person name="Myers E.W."/>
            <person name="Teeling E.C."/>
        </authorList>
    </citation>
    <scope>NUCLEOTIDE SEQUENCE [LARGE SCALE GENOMIC DNA]</scope>
    <source>
        <strain evidence="1">Bat1K_MPI-CBG_1</strain>
    </source>
</reference>
<keyword evidence="1" id="KW-0808">Transferase</keyword>
<organism evidence="1 2">
    <name type="scientific">Phyllostomus discolor</name>
    <name type="common">pale spear-nosed bat</name>
    <dbReference type="NCBI Taxonomy" id="89673"/>
    <lineage>
        <taxon>Eukaryota</taxon>
        <taxon>Metazoa</taxon>
        <taxon>Chordata</taxon>
        <taxon>Craniata</taxon>
        <taxon>Vertebrata</taxon>
        <taxon>Euteleostomi</taxon>
        <taxon>Mammalia</taxon>
        <taxon>Eutheria</taxon>
        <taxon>Laurasiatheria</taxon>
        <taxon>Chiroptera</taxon>
        <taxon>Yangochiroptera</taxon>
        <taxon>Phyllostomidae</taxon>
        <taxon>Phyllostominae</taxon>
        <taxon>Phyllostomus</taxon>
    </lineage>
</organism>
<accession>A0A834AD35</accession>
<keyword evidence="1" id="KW-0489">Methyltransferase</keyword>
<gene>
    <name evidence="1" type="ORF">HJG60_007174</name>
</gene>
<evidence type="ECO:0000313" key="2">
    <source>
        <dbReference type="Proteomes" id="UP000664940"/>
    </source>
</evidence>